<reference evidence="1 2" key="1">
    <citation type="submission" date="2021-11" db="EMBL/GenBank/DDBJ databases">
        <authorList>
            <person name="Liang Q."/>
            <person name="Mou H."/>
            <person name="Liu Z."/>
        </authorList>
    </citation>
    <scope>NUCLEOTIDE SEQUENCE [LARGE SCALE GENOMIC DNA]</scope>
    <source>
        <strain evidence="1 2">CHU3</strain>
    </source>
</reference>
<organism evidence="1 2">
    <name type="scientific">Roseateles oligotrophus</name>
    <dbReference type="NCBI Taxonomy" id="1769250"/>
    <lineage>
        <taxon>Bacteria</taxon>
        <taxon>Pseudomonadati</taxon>
        <taxon>Pseudomonadota</taxon>
        <taxon>Betaproteobacteria</taxon>
        <taxon>Burkholderiales</taxon>
        <taxon>Sphaerotilaceae</taxon>
        <taxon>Roseateles</taxon>
    </lineage>
</organism>
<name>A0ABT2YA86_9BURK</name>
<dbReference type="InterPro" id="IPR009858">
    <property type="entry name" value="DUF1415"/>
</dbReference>
<accession>A0ABT2YA86</accession>
<proteinExistence type="predicted"/>
<protein>
    <submittedName>
        <fullName evidence="1">DUF1415 domain-containing protein</fullName>
    </submittedName>
</protein>
<keyword evidence="2" id="KW-1185">Reference proteome</keyword>
<dbReference type="Pfam" id="PF07209">
    <property type="entry name" value="DUF1415"/>
    <property type="match status" value="1"/>
</dbReference>
<dbReference type="Proteomes" id="UP001209701">
    <property type="component" value="Unassembled WGS sequence"/>
</dbReference>
<gene>
    <name evidence="1" type="ORF">LNV07_00065</name>
</gene>
<comment type="caution">
    <text evidence="1">The sequence shown here is derived from an EMBL/GenBank/DDBJ whole genome shotgun (WGS) entry which is preliminary data.</text>
</comment>
<evidence type="ECO:0000313" key="1">
    <source>
        <dbReference type="EMBL" id="MCV2366497.1"/>
    </source>
</evidence>
<sequence length="189" mass="20907">MTELDPTRSASIQQETQEWLEKAVIGLNLCPFAKSVHVNQRLRYVVSAATTPEALLKELARELLSLMRADPNEIETTLVIHPLVLTDFLDFNDFLGAADALVEDLALDGELQIASFHPDYQFGGTEPSDISNYTNRSPYPTLHLLRETSIARATETMADTDAIYEENMLTLEKLGLEGWLALGLKAGSA</sequence>
<dbReference type="EMBL" id="JAJIRN010000001">
    <property type="protein sequence ID" value="MCV2366497.1"/>
    <property type="molecule type" value="Genomic_DNA"/>
</dbReference>
<dbReference type="RefSeq" id="WP_263569144.1">
    <property type="nucleotide sequence ID" value="NZ_JAJIRN010000001.1"/>
</dbReference>
<evidence type="ECO:0000313" key="2">
    <source>
        <dbReference type="Proteomes" id="UP001209701"/>
    </source>
</evidence>